<reference evidence="2 3" key="1">
    <citation type="journal article" date="2019" name="Int. J. Syst. Evol. Microbiol.">
        <title>The Global Catalogue of Microorganisms (GCM) 10K type strain sequencing project: providing services to taxonomists for standard genome sequencing and annotation.</title>
        <authorList>
            <consortium name="The Broad Institute Genomics Platform"/>
            <consortium name="The Broad Institute Genome Sequencing Center for Infectious Disease"/>
            <person name="Wu L."/>
            <person name="Ma J."/>
        </authorList>
    </citation>
    <scope>NUCLEOTIDE SEQUENCE [LARGE SCALE GENOMIC DNA]</scope>
    <source>
        <strain evidence="2 3">XZGYJ-43</strain>
    </source>
</reference>
<feature type="domain" description="HNH nuclease" evidence="1">
    <location>
        <begin position="151"/>
        <end position="206"/>
    </location>
</feature>
<dbReference type="Pfam" id="PF13391">
    <property type="entry name" value="HNH_2"/>
    <property type="match status" value="1"/>
</dbReference>
<dbReference type="AlphaFoldDB" id="A0ABD5YVX8"/>
<dbReference type="CDD" id="cd00085">
    <property type="entry name" value="HNHc"/>
    <property type="match status" value="1"/>
</dbReference>
<gene>
    <name evidence="2" type="ORF">ACFQJ9_00565</name>
</gene>
<dbReference type="GO" id="GO:0004519">
    <property type="term" value="F:endonuclease activity"/>
    <property type="evidence" value="ECO:0007669"/>
    <property type="project" value="UniProtKB-KW"/>
</dbReference>
<name>A0ABD5YVX8_9EURY</name>
<keyword evidence="2" id="KW-0255">Endonuclease</keyword>
<comment type="caution">
    <text evidence="2">The sequence shown here is derived from an EMBL/GenBank/DDBJ whole genome shotgun (WGS) entry which is preliminary data.</text>
</comment>
<dbReference type="SMART" id="SM00507">
    <property type="entry name" value="HNHc"/>
    <property type="match status" value="1"/>
</dbReference>
<protein>
    <submittedName>
        <fullName evidence="2">HNH endonuclease</fullName>
    </submittedName>
</protein>
<evidence type="ECO:0000313" key="2">
    <source>
        <dbReference type="EMBL" id="MFC7198005.1"/>
    </source>
</evidence>
<dbReference type="RefSeq" id="WP_382216533.1">
    <property type="nucleotide sequence ID" value="NZ_JBHTAR010000002.1"/>
</dbReference>
<dbReference type="InterPro" id="IPR003615">
    <property type="entry name" value="HNH_nuc"/>
</dbReference>
<sequence length="262" mass="30309">MESGDVILFYTGNHRYRYAATVVDTEQNRERAYDLWSPEGSPGTDDGTGEWEYLIYLRDVRAIDLDSVTLHNWAGYGIDHLVGFQSLNEQGHREIRERFGDIESFLEANTISDGPIAADWGQFDTAEVVRDVATPPKTTTTVSRILRNTELVTELKLYNYRCQVCEEQRRRAVDVYYAEGHHIRPLGDDGPDSRDNLLVLCPDHHADFDYGTIAIDPRSYELRHLYEDRVDNRVLTVRGDHEIEREYLDYHNDEIVVPNLRS</sequence>
<accession>A0ABD5YVX8</accession>
<proteinExistence type="predicted"/>
<dbReference type="Gene3D" id="1.10.30.50">
    <property type="match status" value="1"/>
</dbReference>
<keyword evidence="2" id="KW-0540">Nuclease</keyword>
<keyword evidence="2" id="KW-0378">Hydrolase</keyword>
<evidence type="ECO:0000313" key="3">
    <source>
        <dbReference type="Proteomes" id="UP001596447"/>
    </source>
</evidence>
<dbReference type="Proteomes" id="UP001596447">
    <property type="component" value="Unassembled WGS sequence"/>
</dbReference>
<organism evidence="2 3">
    <name type="scientific">Halospeciosus flavus</name>
    <dbReference type="NCBI Taxonomy" id="3032283"/>
    <lineage>
        <taxon>Archaea</taxon>
        <taxon>Methanobacteriati</taxon>
        <taxon>Methanobacteriota</taxon>
        <taxon>Stenosarchaea group</taxon>
        <taxon>Halobacteria</taxon>
        <taxon>Halobacteriales</taxon>
        <taxon>Halobacteriaceae</taxon>
        <taxon>Halospeciosus</taxon>
    </lineage>
</organism>
<evidence type="ECO:0000259" key="1">
    <source>
        <dbReference type="SMART" id="SM00507"/>
    </source>
</evidence>
<dbReference type="EMBL" id="JBHTAR010000002">
    <property type="protein sequence ID" value="MFC7198005.1"/>
    <property type="molecule type" value="Genomic_DNA"/>
</dbReference>
<keyword evidence="3" id="KW-1185">Reference proteome</keyword>